<evidence type="ECO:0000256" key="2">
    <source>
        <dbReference type="SAM" id="Phobius"/>
    </source>
</evidence>
<comment type="caution">
    <text evidence="3">The sequence shown here is derived from an EMBL/GenBank/DDBJ whole genome shotgun (WGS) entry which is preliminary data.</text>
</comment>
<sequence>MSEDQQKQPESMNYEPQTPSKPDKANPAKLGKQKQPFLKAQSIKVLRGTIDRLEEIVEQLEAEPVSQLPQTAAPPTSTLPSAPVLDTTTVTAEPDSISSVVEPVTPAQVADTPTEVLNPATEPVVSTPALDIPTAVPKPVSQKPTDKQMPQPPKPKLTDRILPSFGRVQAVWDGILVKVRSLLPAAWNEKLSDWGLTGVIASIVVVLLITTAALLPKTPAQVAKAPPNSIDAPSELKAPEPPQPLEVEPPPPPELTPEQSLIAGIQNQVAEVTQQYGNGLIQSIEANFQGSCLVVKVSDGWYELKDSQQNKLADDILSRSNELDFSKLEITDLNSTLLARSPVVGSNMVILKRRALAANL</sequence>
<reference evidence="3" key="2">
    <citation type="journal article" date="2022" name="Microbiol. Resour. Announc.">
        <title>Metagenome Sequencing to Explore Phylogenomics of Terrestrial Cyanobacteria.</title>
        <authorList>
            <person name="Ward R.D."/>
            <person name="Stajich J.E."/>
            <person name="Johansen J.R."/>
            <person name="Huntemann M."/>
            <person name="Clum A."/>
            <person name="Foster B."/>
            <person name="Foster B."/>
            <person name="Roux S."/>
            <person name="Palaniappan K."/>
            <person name="Varghese N."/>
            <person name="Mukherjee S."/>
            <person name="Reddy T.B.K."/>
            <person name="Daum C."/>
            <person name="Copeland A."/>
            <person name="Chen I.A."/>
            <person name="Ivanova N.N."/>
            <person name="Kyrpides N.C."/>
            <person name="Shapiro N."/>
            <person name="Eloe-Fadrosh E.A."/>
            <person name="Pietrasiak N."/>
        </authorList>
    </citation>
    <scope>NUCLEOTIDE SEQUENCE</scope>
    <source>
        <strain evidence="3">CPER-KK1</strain>
    </source>
</reference>
<keyword evidence="2" id="KW-0812">Transmembrane</keyword>
<feature type="compositionally biased region" description="Pro residues" evidence="1">
    <location>
        <begin position="239"/>
        <end position="255"/>
    </location>
</feature>
<proteinExistence type="predicted"/>
<feature type="compositionally biased region" description="Polar residues" evidence="1">
    <location>
        <begin position="8"/>
        <end position="20"/>
    </location>
</feature>
<dbReference type="AlphaFoldDB" id="A0A951PHL3"/>
<feature type="region of interest" description="Disordered" evidence="1">
    <location>
        <begin position="220"/>
        <end position="256"/>
    </location>
</feature>
<keyword evidence="2" id="KW-1133">Transmembrane helix</keyword>
<keyword evidence="2" id="KW-0472">Membrane</keyword>
<gene>
    <name evidence="3" type="ORF">KME25_06335</name>
</gene>
<feature type="region of interest" description="Disordered" evidence="1">
    <location>
        <begin position="1"/>
        <end position="38"/>
    </location>
</feature>
<feature type="region of interest" description="Disordered" evidence="1">
    <location>
        <begin position="131"/>
        <end position="160"/>
    </location>
</feature>
<reference evidence="3" key="1">
    <citation type="submission" date="2021-05" db="EMBL/GenBank/DDBJ databases">
        <authorList>
            <person name="Pietrasiak N."/>
            <person name="Ward R."/>
            <person name="Stajich J.E."/>
            <person name="Kurbessoian T."/>
        </authorList>
    </citation>
    <scope>NUCLEOTIDE SEQUENCE</scope>
    <source>
        <strain evidence="3">CPER-KK1</strain>
    </source>
</reference>
<feature type="region of interest" description="Disordered" evidence="1">
    <location>
        <begin position="62"/>
        <end position="83"/>
    </location>
</feature>
<accession>A0A951PHL3</accession>
<feature type="compositionally biased region" description="Low complexity" evidence="1">
    <location>
        <begin position="67"/>
        <end position="83"/>
    </location>
</feature>
<evidence type="ECO:0000313" key="4">
    <source>
        <dbReference type="Proteomes" id="UP000753908"/>
    </source>
</evidence>
<dbReference type="Proteomes" id="UP000753908">
    <property type="component" value="Unassembled WGS sequence"/>
</dbReference>
<name>A0A951PHL3_9CYAN</name>
<dbReference type="EMBL" id="JAHHIF010000006">
    <property type="protein sequence ID" value="MBW4544045.1"/>
    <property type="molecule type" value="Genomic_DNA"/>
</dbReference>
<evidence type="ECO:0000313" key="3">
    <source>
        <dbReference type="EMBL" id="MBW4544045.1"/>
    </source>
</evidence>
<feature type="transmembrane region" description="Helical" evidence="2">
    <location>
        <begin position="194"/>
        <end position="215"/>
    </location>
</feature>
<protein>
    <submittedName>
        <fullName evidence="3">Uncharacterized protein</fullName>
    </submittedName>
</protein>
<evidence type="ECO:0000256" key="1">
    <source>
        <dbReference type="SAM" id="MobiDB-lite"/>
    </source>
</evidence>
<organism evidence="3 4">
    <name type="scientific">Symplocastrum torsivum CPER-KK1</name>
    <dbReference type="NCBI Taxonomy" id="450513"/>
    <lineage>
        <taxon>Bacteria</taxon>
        <taxon>Bacillati</taxon>
        <taxon>Cyanobacteriota</taxon>
        <taxon>Cyanophyceae</taxon>
        <taxon>Oscillatoriophycideae</taxon>
        <taxon>Oscillatoriales</taxon>
        <taxon>Microcoleaceae</taxon>
        <taxon>Symplocastrum</taxon>
    </lineage>
</organism>